<accession>A0ABT2UT78</accession>
<dbReference type="Proteomes" id="UP001652445">
    <property type="component" value="Unassembled WGS sequence"/>
</dbReference>
<protein>
    <recommendedName>
        <fullName evidence="3">PIN domain-containing protein</fullName>
    </recommendedName>
</protein>
<dbReference type="Gene3D" id="3.40.50.1010">
    <property type="entry name" value="5'-nuclease"/>
    <property type="match status" value="1"/>
</dbReference>
<reference evidence="1 2" key="1">
    <citation type="submission" date="2022-09" db="EMBL/GenBank/DDBJ databases">
        <authorList>
            <person name="Han X.L."/>
            <person name="Wang Q."/>
            <person name="Lu T."/>
        </authorList>
    </citation>
    <scope>NUCLEOTIDE SEQUENCE [LARGE SCALE GENOMIC DNA]</scope>
    <source>
        <strain evidence="1 2">WQ 127069</strain>
    </source>
</reference>
<dbReference type="SUPFAM" id="SSF88723">
    <property type="entry name" value="PIN domain-like"/>
    <property type="match status" value="1"/>
</dbReference>
<gene>
    <name evidence="1" type="ORF">OB236_37545</name>
</gene>
<proteinExistence type="predicted"/>
<dbReference type="InterPro" id="IPR029060">
    <property type="entry name" value="PIN-like_dom_sf"/>
</dbReference>
<evidence type="ECO:0008006" key="3">
    <source>
        <dbReference type="Google" id="ProtNLM"/>
    </source>
</evidence>
<comment type="caution">
    <text evidence="1">The sequence shown here is derived from an EMBL/GenBank/DDBJ whole genome shotgun (WGS) entry which is preliminary data.</text>
</comment>
<organism evidence="1 2">
    <name type="scientific">Paenibacillus baimaensis</name>
    <dbReference type="NCBI Taxonomy" id="2982185"/>
    <lineage>
        <taxon>Bacteria</taxon>
        <taxon>Bacillati</taxon>
        <taxon>Bacillota</taxon>
        <taxon>Bacilli</taxon>
        <taxon>Bacillales</taxon>
        <taxon>Paenibacillaceae</taxon>
        <taxon>Paenibacillus</taxon>
    </lineage>
</organism>
<sequence>MPRSEEIDYRQAVFLDQTALTSLMDEQQTHYSRARALFLDLDDLERPLITTNYVIFDTHQWLRNRCSFDHAQFFIDIVDQCVAKGVLKVIPGSPELEQESKQLIGSCPELRLSLSEALTAVVMLSYQVKRIFTFNPNHAFLPKLDTDIKVMPSGV</sequence>
<evidence type="ECO:0000313" key="2">
    <source>
        <dbReference type="Proteomes" id="UP001652445"/>
    </source>
</evidence>
<name>A0ABT2UT78_9BACL</name>
<dbReference type="RefSeq" id="WP_262688559.1">
    <property type="nucleotide sequence ID" value="NZ_JAOQIO010000124.1"/>
</dbReference>
<keyword evidence="2" id="KW-1185">Reference proteome</keyword>
<evidence type="ECO:0000313" key="1">
    <source>
        <dbReference type="EMBL" id="MCU6797843.1"/>
    </source>
</evidence>
<dbReference type="EMBL" id="JAOQIO010000124">
    <property type="protein sequence ID" value="MCU6797843.1"/>
    <property type="molecule type" value="Genomic_DNA"/>
</dbReference>